<keyword evidence="3" id="KW-1185">Reference proteome</keyword>
<reference evidence="2" key="1">
    <citation type="submission" date="2021-01" db="EMBL/GenBank/DDBJ databases">
        <authorList>
            <person name="Eckstrom K.M.E."/>
        </authorList>
    </citation>
    <scope>NUCLEOTIDE SEQUENCE</scope>
    <source>
        <strain evidence="2">UVCC 0001</strain>
    </source>
</reference>
<comment type="caution">
    <text evidence="2">The sequence shown here is derived from an EMBL/GenBank/DDBJ whole genome shotgun (WGS) entry which is preliminary data.</text>
</comment>
<feature type="transmembrane region" description="Helical" evidence="1">
    <location>
        <begin position="43"/>
        <end position="66"/>
    </location>
</feature>
<organism evidence="2 3">
    <name type="scientific">Prototheca wickerhamii</name>
    <dbReference type="NCBI Taxonomy" id="3111"/>
    <lineage>
        <taxon>Eukaryota</taxon>
        <taxon>Viridiplantae</taxon>
        <taxon>Chlorophyta</taxon>
        <taxon>core chlorophytes</taxon>
        <taxon>Trebouxiophyceae</taxon>
        <taxon>Chlorellales</taxon>
        <taxon>Chlorellaceae</taxon>
        <taxon>Prototheca</taxon>
    </lineage>
</organism>
<accession>A0AAD9IGT3</accession>
<gene>
    <name evidence="2" type="ORF">QBZ16_005081</name>
</gene>
<keyword evidence="1" id="KW-0472">Membrane</keyword>
<evidence type="ECO:0000313" key="3">
    <source>
        <dbReference type="Proteomes" id="UP001255856"/>
    </source>
</evidence>
<dbReference type="EMBL" id="JASFZW010000008">
    <property type="protein sequence ID" value="KAK2076854.1"/>
    <property type="molecule type" value="Genomic_DNA"/>
</dbReference>
<dbReference type="Proteomes" id="UP001255856">
    <property type="component" value="Unassembled WGS sequence"/>
</dbReference>
<dbReference type="AlphaFoldDB" id="A0AAD9IGT3"/>
<evidence type="ECO:0000313" key="2">
    <source>
        <dbReference type="EMBL" id="KAK2076854.1"/>
    </source>
</evidence>
<keyword evidence="1" id="KW-1133">Transmembrane helix</keyword>
<protein>
    <submittedName>
        <fullName evidence="2">Uncharacterized protein</fullName>
    </submittedName>
</protein>
<sequence>MCGKGKSGPAAIALRIVAFINALTSAGFIIYSFILIFPPRTAMPVYAVLGLLILGIFGLATAIAGLVGSYCCRGCLQFYVICGAILTLGQLGIVLALIFDLDDIVNQIATYKHNKNPNWNKCGLVGGWCACVIWVEQLDS</sequence>
<feature type="transmembrane region" description="Helical" evidence="1">
    <location>
        <begin position="12"/>
        <end position="37"/>
    </location>
</feature>
<evidence type="ECO:0000256" key="1">
    <source>
        <dbReference type="SAM" id="Phobius"/>
    </source>
</evidence>
<keyword evidence="1" id="KW-0812">Transmembrane</keyword>
<proteinExistence type="predicted"/>
<feature type="transmembrane region" description="Helical" evidence="1">
    <location>
        <begin position="78"/>
        <end position="99"/>
    </location>
</feature>
<name>A0AAD9IGT3_PROWI</name>